<gene>
    <name evidence="2" type="ORF">NCTC13492_04147</name>
    <name evidence="1" type="ORF">SAMN05421542_1336</name>
</gene>
<dbReference type="Proteomes" id="UP000199426">
    <property type="component" value="Unassembled WGS sequence"/>
</dbReference>
<name>A0A2X2X2J3_CHRJE</name>
<evidence type="ECO:0000313" key="4">
    <source>
        <dbReference type="Proteomes" id="UP000251670"/>
    </source>
</evidence>
<dbReference type="Proteomes" id="UP000251670">
    <property type="component" value="Unassembled WGS sequence"/>
</dbReference>
<reference evidence="2 4" key="2">
    <citation type="submission" date="2018-06" db="EMBL/GenBank/DDBJ databases">
        <authorList>
            <consortium name="Pathogen Informatics"/>
            <person name="Doyle S."/>
        </authorList>
    </citation>
    <scope>NUCLEOTIDE SEQUENCE [LARGE SCALE GENOMIC DNA]</scope>
    <source>
        <strain evidence="2 4">NCTC13492</strain>
    </source>
</reference>
<dbReference type="AlphaFoldDB" id="A0A2X2X2J3"/>
<dbReference type="EMBL" id="FNEG01000002">
    <property type="protein sequence ID" value="SDI57012.1"/>
    <property type="molecule type" value="Genomic_DNA"/>
</dbReference>
<evidence type="ECO:0000313" key="1">
    <source>
        <dbReference type="EMBL" id="SDI57012.1"/>
    </source>
</evidence>
<organism evidence="2 4">
    <name type="scientific">Chryseobacterium jejuense</name>
    <dbReference type="NCBI Taxonomy" id="445960"/>
    <lineage>
        <taxon>Bacteria</taxon>
        <taxon>Pseudomonadati</taxon>
        <taxon>Bacteroidota</taxon>
        <taxon>Flavobacteriia</taxon>
        <taxon>Flavobacteriales</taxon>
        <taxon>Weeksellaceae</taxon>
        <taxon>Chryseobacterium group</taxon>
        <taxon>Chryseobacterium</taxon>
    </lineage>
</organism>
<accession>A0A2X2X2J3</accession>
<protein>
    <submittedName>
        <fullName evidence="2">Uncharacterized protein</fullName>
    </submittedName>
</protein>
<keyword evidence="3" id="KW-1185">Reference proteome</keyword>
<proteinExistence type="predicted"/>
<sequence>MILNFRYIVHFLLLEKIKKEYGGQLSKKQFSPFNDSCYWFKYQNQMNYLIGNTK</sequence>
<dbReference type="STRING" id="445960.SAMN05421542_1336"/>
<dbReference type="EMBL" id="UAWB01000014">
    <property type="protein sequence ID" value="SQB47068.1"/>
    <property type="molecule type" value="Genomic_DNA"/>
</dbReference>
<evidence type="ECO:0000313" key="2">
    <source>
        <dbReference type="EMBL" id="SQB47068.1"/>
    </source>
</evidence>
<reference evidence="1 3" key="1">
    <citation type="submission" date="2016-10" db="EMBL/GenBank/DDBJ databases">
        <authorList>
            <person name="Varghese N."/>
            <person name="Submissions S."/>
        </authorList>
    </citation>
    <scope>NUCLEOTIDE SEQUENCE [LARGE SCALE GENOMIC DNA]</scope>
    <source>
        <strain evidence="1 3">DSM 19299</strain>
    </source>
</reference>
<evidence type="ECO:0000313" key="3">
    <source>
        <dbReference type="Proteomes" id="UP000199426"/>
    </source>
</evidence>